<evidence type="ECO:0000256" key="1">
    <source>
        <dbReference type="ARBA" id="ARBA00010815"/>
    </source>
</evidence>
<feature type="binding site" evidence="7">
    <location>
        <begin position="93"/>
        <end position="98"/>
    </location>
    <ligand>
        <name>S-adenosyl-L-methionine</name>
        <dbReference type="ChEBI" id="CHEBI:59789"/>
    </ligand>
</feature>
<reference evidence="8" key="3">
    <citation type="submission" date="2020-02" db="EMBL/GenBank/DDBJ databases">
        <authorList>
            <person name="Matsumoto Y."/>
            <person name="Kinjo T."/>
            <person name="Motooka D."/>
            <person name="Nabeya D."/>
            <person name="Jung N."/>
            <person name="Uechi K."/>
            <person name="Horii T."/>
            <person name="Iida T."/>
            <person name="Fujita J."/>
            <person name="Nakamura S."/>
        </authorList>
    </citation>
    <scope>NUCLEOTIDE SEQUENCE</scope>
    <source>
        <strain evidence="8">JCM 12687</strain>
    </source>
</reference>
<comment type="similarity">
    <text evidence="1">Belongs to the CFA/CMAS family.</text>
</comment>
<feature type="binding site" evidence="7">
    <location>
        <begin position="32"/>
        <end position="33"/>
    </location>
    <ligand>
        <name>S-adenosyl-L-methionine</name>
        <dbReference type="ChEBI" id="CHEBI:59789"/>
    </ligand>
</feature>
<name>A0A7I7W0M3_9MYCO</name>
<dbReference type="InterPro" id="IPR029063">
    <property type="entry name" value="SAM-dependent_MTases_sf"/>
</dbReference>
<dbReference type="Proteomes" id="UP000467379">
    <property type="component" value="Chromosome"/>
</dbReference>
<dbReference type="EMBL" id="MVHM01000001">
    <property type="protein sequence ID" value="ORA41647.1"/>
    <property type="molecule type" value="Genomic_DNA"/>
</dbReference>
<dbReference type="CDD" id="cd02440">
    <property type="entry name" value="AdoMet_MTases"/>
    <property type="match status" value="1"/>
</dbReference>
<dbReference type="Pfam" id="PF02353">
    <property type="entry name" value="CMAS"/>
    <property type="match status" value="1"/>
</dbReference>
<gene>
    <name evidence="8" type="primary">mmaA1</name>
    <name evidence="9" type="ORF">BST20_06110</name>
    <name evidence="8" type="ORF">MBRA_09350</name>
</gene>
<accession>A0A7I7W0M3</accession>
<dbReference type="Proteomes" id="UP000192441">
    <property type="component" value="Unassembled WGS sequence"/>
</dbReference>
<evidence type="ECO:0000256" key="6">
    <source>
        <dbReference type="PIRSR" id="PIRSR003085-1"/>
    </source>
</evidence>
<evidence type="ECO:0000256" key="2">
    <source>
        <dbReference type="ARBA" id="ARBA00022603"/>
    </source>
</evidence>
<keyword evidence="2 9" id="KW-0489">Methyltransferase</keyword>
<feature type="active site" evidence="6">
    <location>
        <position position="268"/>
    </location>
</feature>
<evidence type="ECO:0000313" key="8">
    <source>
        <dbReference type="EMBL" id="BBZ10740.1"/>
    </source>
</evidence>
<dbReference type="Gene3D" id="3.40.50.150">
    <property type="entry name" value="Vaccinia Virus protein VP39"/>
    <property type="match status" value="1"/>
</dbReference>
<evidence type="ECO:0000313" key="11">
    <source>
        <dbReference type="Proteomes" id="UP000467379"/>
    </source>
</evidence>
<dbReference type="GO" id="GO:0008168">
    <property type="term" value="F:methyltransferase activity"/>
    <property type="evidence" value="ECO:0007669"/>
    <property type="project" value="UniProtKB-KW"/>
</dbReference>
<dbReference type="RefSeq" id="WP_083130393.1">
    <property type="nucleotide sequence ID" value="NZ_AP022606.1"/>
</dbReference>
<dbReference type="AlphaFoldDB" id="A0A7I7W0M3"/>
<dbReference type="InterPro" id="IPR047672">
    <property type="entry name" value="CMAS_actinobact"/>
</dbReference>
<dbReference type="SUPFAM" id="SSF53335">
    <property type="entry name" value="S-adenosyl-L-methionine-dependent methyltransferases"/>
    <property type="match status" value="1"/>
</dbReference>
<evidence type="ECO:0000256" key="5">
    <source>
        <dbReference type="ARBA" id="ARBA00023098"/>
    </source>
</evidence>
<feature type="binding site" evidence="7">
    <location>
        <begin position="67"/>
        <end position="75"/>
    </location>
    <ligand>
        <name>S-adenosyl-L-methionine</name>
        <dbReference type="ChEBI" id="CHEBI:59789"/>
    </ligand>
</feature>
<keyword evidence="5" id="KW-0443">Lipid metabolism</keyword>
<keyword evidence="11" id="KW-1185">Reference proteome</keyword>
<dbReference type="PIRSF" id="PIRSF003085">
    <property type="entry name" value="CMAS"/>
    <property type="match status" value="1"/>
</dbReference>
<evidence type="ECO:0000256" key="3">
    <source>
        <dbReference type="ARBA" id="ARBA00022679"/>
    </source>
</evidence>
<dbReference type="PANTHER" id="PTHR43667">
    <property type="entry name" value="CYCLOPROPANE-FATTY-ACYL-PHOSPHOLIPID SYNTHASE"/>
    <property type="match status" value="1"/>
</dbReference>
<dbReference type="PANTHER" id="PTHR43667:SF1">
    <property type="entry name" value="CYCLOPROPANE-FATTY-ACYL-PHOSPHOLIPID SYNTHASE"/>
    <property type="match status" value="1"/>
</dbReference>
<dbReference type="EMBL" id="AP022606">
    <property type="protein sequence ID" value="BBZ10740.1"/>
    <property type="molecule type" value="Genomic_DNA"/>
</dbReference>
<reference evidence="9 10" key="1">
    <citation type="submission" date="2016-12" db="EMBL/GenBank/DDBJ databases">
        <title>The new phylogeny of genus Mycobacterium.</title>
        <authorList>
            <person name="Tortoli E."/>
            <person name="Trovato A."/>
            <person name="Cirillo D.M."/>
        </authorList>
    </citation>
    <scope>NUCLEOTIDE SEQUENCE [LARGE SCALE GENOMIC DNA]</scope>
    <source>
        <strain evidence="9 10">DSM 44624</strain>
    </source>
</reference>
<dbReference type="InterPro" id="IPR003333">
    <property type="entry name" value="CMAS"/>
</dbReference>
<reference evidence="8 11" key="2">
    <citation type="journal article" date="2019" name="Emerg. Microbes Infect.">
        <title>Comprehensive subspecies identification of 175 nontuberculous mycobacteria species based on 7547 genomic profiles.</title>
        <authorList>
            <person name="Matsumoto Y."/>
            <person name="Kinjo T."/>
            <person name="Motooka D."/>
            <person name="Nabeya D."/>
            <person name="Jung N."/>
            <person name="Uechi K."/>
            <person name="Horii T."/>
            <person name="Iida T."/>
            <person name="Fujita J."/>
            <person name="Nakamura S."/>
        </authorList>
    </citation>
    <scope>NUCLEOTIDE SEQUENCE [LARGE SCALE GENOMIC DNA]</scope>
    <source>
        <strain evidence="8 11">JCM 12687</strain>
    </source>
</reference>
<dbReference type="GO" id="GO:0032259">
    <property type="term" value="P:methylation"/>
    <property type="evidence" value="ECO:0007669"/>
    <property type="project" value="UniProtKB-KW"/>
</dbReference>
<dbReference type="InterPro" id="IPR050723">
    <property type="entry name" value="CFA/CMAS"/>
</dbReference>
<evidence type="ECO:0000313" key="9">
    <source>
        <dbReference type="EMBL" id="ORA41647.1"/>
    </source>
</evidence>
<proteinExistence type="inferred from homology"/>
<feature type="binding site" evidence="7">
    <location>
        <begin position="122"/>
        <end position="123"/>
    </location>
    <ligand>
        <name>S-adenosyl-L-methionine</name>
        <dbReference type="ChEBI" id="CHEBI:59789"/>
    </ligand>
</feature>
<keyword evidence="4" id="KW-0949">S-adenosyl-L-methionine</keyword>
<dbReference type="FunFam" id="3.40.50.150:FF:000115">
    <property type="entry name" value="Cyclopropane mycolic acid synthase 1"/>
    <property type="match status" value="1"/>
</dbReference>
<protein>
    <submittedName>
        <fullName evidence="9">SAM-dependent methyltransferase</fullName>
    </submittedName>
</protein>
<evidence type="ECO:0000256" key="4">
    <source>
        <dbReference type="ARBA" id="ARBA00022691"/>
    </source>
</evidence>
<dbReference type="GO" id="GO:0008610">
    <property type="term" value="P:lipid biosynthetic process"/>
    <property type="evidence" value="ECO:0007669"/>
    <property type="project" value="InterPro"/>
</dbReference>
<sequence>MTKLRPYYEEAQAIYDLSDEFFSLFLDPTMTYTCAYFERDDMSLEEAQIAKWDLALDKLNLEPGMTLLDVGCGWGAALVRAVEKYDVNVIGITLSRNQYAYSKAKLATIPTERTAEARLQGWEEFEEKVDRIITVEAFDAFKKERYPAFFERAYDIMPGDGRMLLHSLFTHPWTYWSEHGIPVTMTDLRFMRFIGQEIFPGGQMPAKEDILEFSAGAGFSVEQIQSLNPHYARTLDTWAANLRANREQAVAVQSEEVYDRYMKYLVGCADFFRRGITEVAQFTLIK</sequence>
<evidence type="ECO:0000256" key="7">
    <source>
        <dbReference type="PIRSR" id="PIRSR003085-2"/>
    </source>
</evidence>
<organism evidence="9 10">
    <name type="scientific">Mycobacterium branderi</name>
    <dbReference type="NCBI Taxonomy" id="43348"/>
    <lineage>
        <taxon>Bacteria</taxon>
        <taxon>Bacillati</taxon>
        <taxon>Actinomycetota</taxon>
        <taxon>Actinomycetes</taxon>
        <taxon>Mycobacteriales</taxon>
        <taxon>Mycobacteriaceae</taxon>
        <taxon>Mycobacterium</taxon>
    </lineage>
</organism>
<dbReference type="OrthoDB" id="9782855at2"/>
<keyword evidence="3" id="KW-0808">Transferase</keyword>
<evidence type="ECO:0000313" key="10">
    <source>
        <dbReference type="Proteomes" id="UP000192441"/>
    </source>
</evidence>
<dbReference type="NCBIfam" id="NF040660">
    <property type="entry name" value="mycolic_MTase"/>
    <property type="match status" value="1"/>
</dbReference>